<protein>
    <submittedName>
        <fullName evidence="3">Putative vacuolar protein sorting-associated protein 62</fullName>
    </submittedName>
</protein>
<gene>
    <name evidence="3" type="ORF">CSUB01_08457</name>
</gene>
<comment type="caution">
    <text evidence="3">The sequence shown here is derived from an EMBL/GenBank/DDBJ whole genome shotgun (WGS) entry which is preliminary data.</text>
</comment>
<accession>A0A066XUD1</accession>
<dbReference type="PANTHER" id="PTHR48174">
    <property type="entry name" value="DUF946 FAMILY PROTEIN"/>
    <property type="match status" value="1"/>
</dbReference>
<feature type="transmembrane region" description="Helical" evidence="2">
    <location>
        <begin position="55"/>
        <end position="72"/>
    </location>
</feature>
<dbReference type="InterPro" id="IPR009291">
    <property type="entry name" value="Vps62"/>
</dbReference>
<dbReference type="eggNOG" id="ENOG502R5A8">
    <property type="taxonomic scope" value="Eukaryota"/>
</dbReference>
<keyword evidence="2" id="KW-0472">Membrane</keyword>
<dbReference type="Proteomes" id="UP000027238">
    <property type="component" value="Unassembled WGS sequence"/>
</dbReference>
<keyword evidence="2" id="KW-0812">Transmembrane</keyword>
<dbReference type="EMBL" id="JMSE01000212">
    <property type="protein sequence ID" value="KDN71289.1"/>
    <property type="molecule type" value="Genomic_DNA"/>
</dbReference>
<feature type="region of interest" description="Disordered" evidence="1">
    <location>
        <begin position="324"/>
        <end position="357"/>
    </location>
</feature>
<dbReference type="Pfam" id="PF06101">
    <property type="entry name" value="Vps62"/>
    <property type="match status" value="1"/>
</dbReference>
<dbReference type="AlphaFoldDB" id="A0A066XUD1"/>
<keyword evidence="2" id="KW-1133">Transmembrane helix</keyword>
<evidence type="ECO:0000313" key="3">
    <source>
        <dbReference type="EMBL" id="KDN71289.1"/>
    </source>
</evidence>
<dbReference type="HOGENOM" id="CLU_665658_0_0_1"/>
<evidence type="ECO:0000313" key="4">
    <source>
        <dbReference type="Proteomes" id="UP000027238"/>
    </source>
</evidence>
<proteinExistence type="predicted"/>
<name>A0A066XUD1_COLSU</name>
<evidence type="ECO:0000256" key="2">
    <source>
        <dbReference type="SAM" id="Phobius"/>
    </source>
</evidence>
<reference evidence="4" key="1">
    <citation type="journal article" date="2014" name="Genome Announc.">
        <title>Draft genome sequence of Colletotrichum sublineola, a destructive pathogen of cultivated sorghum.</title>
        <authorList>
            <person name="Baroncelli R."/>
            <person name="Sanz-Martin J.M."/>
            <person name="Rech G.E."/>
            <person name="Sukno S.A."/>
            <person name="Thon M.R."/>
        </authorList>
    </citation>
    <scope>NUCLEOTIDE SEQUENCE [LARGE SCALE GENOMIC DNA]</scope>
    <source>
        <strain evidence="4">TX430BB</strain>
    </source>
</reference>
<dbReference type="OrthoDB" id="188042at2759"/>
<dbReference type="STRING" id="1173701.A0A066XUD1"/>
<sequence length="413" mass="45376">MLLTDRFWRLAPNSLPLLFSPTQRDHSANDESTIQEGRQMADATSAFMRAVRPRSLLLLVCLLLACCTLILAERDGADRQCPDYVTSHAPLLWLHSDDRYMPSDLLAHIRHTSPVLDGKPVPDLPPLDLDNLEILNEFGDEVALTSDDDPTTYPAWLFGAPPDPDGRVRDATPCVVILVDKNERDVDAFYFYFYSYNEGPNITQVLEPFNHVVGGEKAASGMHFGDHIGDWEHNMIRFRDGKPVGIYFSQHVDGASYSWDDSELSTTDGRPIVYSACGSHANYPTPGSAQPTSPRTTTVVKPDVLFLLLGPLGGRVVSGFRPAAGNGAEVQPQTVPVRADGPPAQTPRPEGPEAGSPAETWVAGVERGHLHVAVPLLSERLEGVGLDRAGCRGPIWGRRRGCRWLQEVQDEEV</sequence>
<dbReference type="PANTHER" id="PTHR48174:SF5">
    <property type="entry name" value="VACUOLAR PROTEIN SORTING-ASSOCIATED PROTEIN 62"/>
    <property type="match status" value="1"/>
</dbReference>
<keyword evidence="4" id="KW-1185">Reference proteome</keyword>
<evidence type="ECO:0000256" key="1">
    <source>
        <dbReference type="SAM" id="MobiDB-lite"/>
    </source>
</evidence>
<organism evidence="3 4">
    <name type="scientific">Colletotrichum sublineola</name>
    <name type="common">Sorghum anthracnose fungus</name>
    <dbReference type="NCBI Taxonomy" id="1173701"/>
    <lineage>
        <taxon>Eukaryota</taxon>
        <taxon>Fungi</taxon>
        <taxon>Dikarya</taxon>
        <taxon>Ascomycota</taxon>
        <taxon>Pezizomycotina</taxon>
        <taxon>Sordariomycetes</taxon>
        <taxon>Hypocreomycetidae</taxon>
        <taxon>Glomerellales</taxon>
        <taxon>Glomerellaceae</taxon>
        <taxon>Colletotrichum</taxon>
        <taxon>Colletotrichum graminicola species complex</taxon>
    </lineage>
</organism>